<protein>
    <submittedName>
        <fullName evidence="6">Zinc finger MYND domain-containing 17</fullName>
    </submittedName>
</protein>
<dbReference type="PROSITE" id="PS01360">
    <property type="entry name" value="ZF_MYND_1"/>
    <property type="match status" value="1"/>
</dbReference>
<keyword evidence="7" id="KW-1185">Reference proteome</keyword>
<keyword evidence="2 4" id="KW-0863">Zinc-finger</keyword>
<gene>
    <name evidence="6" type="ORF">D0Z07_5536</name>
</gene>
<feature type="domain" description="MYND-type" evidence="5">
    <location>
        <begin position="30"/>
        <end position="69"/>
    </location>
</feature>
<keyword evidence="1" id="KW-0479">Metal-binding</keyword>
<evidence type="ECO:0000256" key="1">
    <source>
        <dbReference type="ARBA" id="ARBA00022723"/>
    </source>
</evidence>
<comment type="caution">
    <text evidence="6">The sequence shown here is derived from an EMBL/GenBank/DDBJ whole genome shotgun (WGS) entry which is preliminary data.</text>
</comment>
<accession>A0A9P6VIE4</accession>
<dbReference type="PROSITE" id="PS50865">
    <property type="entry name" value="ZF_MYND_2"/>
    <property type="match status" value="1"/>
</dbReference>
<dbReference type="GO" id="GO:0008270">
    <property type="term" value="F:zinc ion binding"/>
    <property type="evidence" value="ECO:0007669"/>
    <property type="project" value="UniProtKB-KW"/>
</dbReference>
<name>A0A9P6VIE4_9HELO</name>
<evidence type="ECO:0000313" key="7">
    <source>
        <dbReference type="Proteomes" id="UP000785200"/>
    </source>
</evidence>
<evidence type="ECO:0000256" key="3">
    <source>
        <dbReference type="ARBA" id="ARBA00022833"/>
    </source>
</evidence>
<evidence type="ECO:0000256" key="2">
    <source>
        <dbReference type="ARBA" id="ARBA00022771"/>
    </source>
</evidence>
<dbReference type="Pfam" id="PF01753">
    <property type="entry name" value="zf-MYND"/>
    <property type="match status" value="1"/>
</dbReference>
<dbReference type="EMBL" id="VNKQ01000010">
    <property type="protein sequence ID" value="KAG0648277.1"/>
    <property type="molecule type" value="Genomic_DNA"/>
</dbReference>
<dbReference type="OrthoDB" id="432970at2759"/>
<dbReference type="Proteomes" id="UP000785200">
    <property type="component" value="Unassembled WGS sequence"/>
</dbReference>
<dbReference type="SUPFAM" id="SSF144232">
    <property type="entry name" value="HIT/MYND zinc finger-like"/>
    <property type="match status" value="1"/>
</dbReference>
<proteinExistence type="predicted"/>
<dbReference type="PANTHER" id="PTHR28069:SF2">
    <property type="entry name" value="GH20023P"/>
    <property type="match status" value="1"/>
</dbReference>
<sequence>MESESSAMKPWTGLRFVNNIPALAVKGAVCFSCHQQAPTLSRCSKCKRVWYCSQKCQKQDWTARHKQLCPKLVAANTLNVHRSHEPRTWAEYRRETETGQDYSPRFPTDTPRTTYVPLSTAESWYDYYTKISDKSMVAGLLSPDLKPLADNANMSSALIAATDELCLFLTIIAALEATHLATKPNITLHLVGANAVELGSLMLFEELLHLLPTLQNLHVVFVGPELPRSVSGEDESTPLDCCPECTGLKRTRSLAMTTCAYHDYAAREGYQAPDLAVAFQTGHALEEIASWAPTIRYLAREARHPTVFTTFNEHEMLSELAGLKTLGARFIVEGERNRWRGMRPMLDPLEELESSAYYQHQYWYIVAGLDTSPSP</sequence>
<keyword evidence="3" id="KW-0862">Zinc</keyword>
<organism evidence="6 7">
    <name type="scientific">Hyphodiscus hymeniophilus</name>
    <dbReference type="NCBI Taxonomy" id="353542"/>
    <lineage>
        <taxon>Eukaryota</taxon>
        <taxon>Fungi</taxon>
        <taxon>Dikarya</taxon>
        <taxon>Ascomycota</taxon>
        <taxon>Pezizomycotina</taxon>
        <taxon>Leotiomycetes</taxon>
        <taxon>Helotiales</taxon>
        <taxon>Hyphodiscaceae</taxon>
        <taxon>Hyphodiscus</taxon>
    </lineage>
</organism>
<evidence type="ECO:0000313" key="6">
    <source>
        <dbReference type="EMBL" id="KAG0648277.1"/>
    </source>
</evidence>
<dbReference type="Pfam" id="PF20179">
    <property type="entry name" value="MSS51_C"/>
    <property type="match status" value="1"/>
</dbReference>
<dbReference type="InterPro" id="IPR002893">
    <property type="entry name" value="Znf_MYND"/>
</dbReference>
<dbReference type="InterPro" id="IPR046824">
    <property type="entry name" value="Mss51-like_C"/>
</dbReference>
<evidence type="ECO:0000256" key="4">
    <source>
        <dbReference type="PROSITE-ProRule" id="PRU00134"/>
    </source>
</evidence>
<dbReference type="Gene3D" id="6.10.140.2220">
    <property type="match status" value="1"/>
</dbReference>
<reference evidence="6" key="1">
    <citation type="submission" date="2019-07" db="EMBL/GenBank/DDBJ databases">
        <title>Hyphodiscus hymeniophilus genome sequencing and assembly.</title>
        <authorList>
            <person name="Kramer G."/>
            <person name="Nodwell J."/>
        </authorList>
    </citation>
    <scope>NUCLEOTIDE SEQUENCE</scope>
    <source>
        <strain evidence="6">ATCC 34498</strain>
    </source>
</reference>
<dbReference type="PANTHER" id="PTHR28069">
    <property type="entry name" value="GH20023P"/>
    <property type="match status" value="1"/>
</dbReference>
<dbReference type="AlphaFoldDB" id="A0A9P6VIE4"/>
<evidence type="ECO:0000259" key="5">
    <source>
        <dbReference type="PROSITE" id="PS50865"/>
    </source>
</evidence>